<evidence type="ECO:0000313" key="1">
    <source>
        <dbReference type="EMBL" id="SVD69916.1"/>
    </source>
</evidence>
<sequence length="105" mass="11164">MSRFITLGTYTNQGAAGLVDGDSDRRVAMEVAHSSVGATLVDYYITRGQYDFVVIAEADSFETIAAMGLKAKGSGAIDNLVTLESVDIEEVRSIAKNVQFTPPSA</sequence>
<reference evidence="1" key="1">
    <citation type="submission" date="2018-05" db="EMBL/GenBank/DDBJ databases">
        <authorList>
            <person name="Lanie J.A."/>
            <person name="Ng W.-L."/>
            <person name="Kazmierczak K.M."/>
            <person name="Andrzejewski T.M."/>
            <person name="Davidsen T.M."/>
            <person name="Wayne K.J."/>
            <person name="Tettelin H."/>
            <person name="Glass J.I."/>
            <person name="Rusch D."/>
            <person name="Podicherti R."/>
            <person name="Tsui H.-C.T."/>
            <person name="Winkler M.E."/>
        </authorList>
    </citation>
    <scope>NUCLEOTIDE SEQUENCE</scope>
</reference>
<accession>A0A382XFG5</accession>
<proteinExistence type="predicted"/>
<protein>
    <recommendedName>
        <fullName evidence="2">GYD domain-containing protein</fullName>
    </recommendedName>
</protein>
<organism evidence="1">
    <name type="scientific">marine metagenome</name>
    <dbReference type="NCBI Taxonomy" id="408172"/>
    <lineage>
        <taxon>unclassified sequences</taxon>
        <taxon>metagenomes</taxon>
        <taxon>ecological metagenomes</taxon>
    </lineage>
</organism>
<dbReference type="Pfam" id="PF08734">
    <property type="entry name" value="GYD"/>
    <property type="match status" value="1"/>
</dbReference>
<dbReference type="InterPro" id="IPR014845">
    <property type="entry name" value="GYD/TTHA1554"/>
</dbReference>
<evidence type="ECO:0008006" key="2">
    <source>
        <dbReference type="Google" id="ProtNLM"/>
    </source>
</evidence>
<gene>
    <name evidence="1" type="ORF">METZ01_LOCUS422770</name>
</gene>
<name>A0A382XFG5_9ZZZZ</name>
<dbReference type="EMBL" id="UINC01167414">
    <property type="protein sequence ID" value="SVD69916.1"/>
    <property type="molecule type" value="Genomic_DNA"/>
</dbReference>
<dbReference type="AlphaFoldDB" id="A0A382XFG5"/>